<accession>A0A452XIU9</accession>
<dbReference type="Proteomes" id="UP000015105">
    <property type="component" value="Chromosome 1D"/>
</dbReference>
<evidence type="ECO:0000313" key="2">
    <source>
        <dbReference type="Proteomes" id="UP000015105"/>
    </source>
</evidence>
<dbReference type="Gramene" id="AET1Gv20017100.2">
    <property type="protein sequence ID" value="AET1Gv20017100.2"/>
    <property type="gene ID" value="AET1Gv20017100"/>
</dbReference>
<name>A0A452XIU9_AEGTS</name>
<sequence length="105" mass="11161">RALLASKVPSSALSLRGGRVASPALSVSQQSRARFVASASAEPYVKIPHLSIFIYISGRWGRNLCEACISNTELQSGRHGVCAFGGELRLDVAVLFMPCVCVSPL</sequence>
<reference evidence="1" key="4">
    <citation type="submission" date="2019-03" db="UniProtKB">
        <authorList>
            <consortium name="EnsemblPlants"/>
        </authorList>
    </citation>
    <scope>IDENTIFICATION</scope>
</reference>
<dbReference type="AlphaFoldDB" id="A0A452XIU9"/>
<evidence type="ECO:0000313" key="1">
    <source>
        <dbReference type="EnsemblPlants" id="AET1Gv20017100.2"/>
    </source>
</evidence>
<organism evidence="1 2">
    <name type="scientific">Aegilops tauschii subsp. strangulata</name>
    <name type="common">Goatgrass</name>
    <dbReference type="NCBI Taxonomy" id="200361"/>
    <lineage>
        <taxon>Eukaryota</taxon>
        <taxon>Viridiplantae</taxon>
        <taxon>Streptophyta</taxon>
        <taxon>Embryophyta</taxon>
        <taxon>Tracheophyta</taxon>
        <taxon>Spermatophyta</taxon>
        <taxon>Magnoliopsida</taxon>
        <taxon>Liliopsida</taxon>
        <taxon>Poales</taxon>
        <taxon>Poaceae</taxon>
        <taxon>BOP clade</taxon>
        <taxon>Pooideae</taxon>
        <taxon>Triticodae</taxon>
        <taxon>Triticeae</taxon>
        <taxon>Triticinae</taxon>
        <taxon>Aegilops</taxon>
    </lineage>
</organism>
<reference evidence="1" key="3">
    <citation type="journal article" date="2017" name="Nature">
        <title>Genome sequence of the progenitor of the wheat D genome Aegilops tauschii.</title>
        <authorList>
            <person name="Luo M.C."/>
            <person name="Gu Y.Q."/>
            <person name="Puiu D."/>
            <person name="Wang H."/>
            <person name="Twardziok S.O."/>
            <person name="Deal K.R."/>
            <person name="Huo N."/>
            <person name="Zhu T."/>
            <person name="Wang L."/>
            <person name="Wang Y."/>
            <person name="McGuire P.E."/>
            <person name="Liu S."/>
            <person name="Long H."/>
            <person name="Ramasamy R.K."/>
            <person name="Rodriguez J.C."/>
            <person name="Van S.L."/>
            <person name="Yuan L."/>
            <person name="Wang Z."/>
            <person name="Xia Z."/>
            <person name="Xiao L."/>
            <person name="Anderson O.D."/>
            <person name="Ouyang S."/>
            <person name="Liang Y."/>
            <person name="Zimin A.V."/>
            <person name="Pertea G."/>
            <person name="Qi P."/>
            <person name="Bennetzen J.L."/>
            <person name="Dai X."/>
            <person name="Dawson M.W."/>
            <person name="Muller H.G."/>
            <person name="Kugler K."/>
            <person name="Rivarola-Duarte L."/>
            <person name="Spannagl M."/>
            <person name="Mayer K.F.X."/>
            <person name="Lu F.H."/>
            <person name="Bevan M.W."/>
            <person name="Leroy P."/>
            <person name="Li P."/>
            <person name="You F.M."/>
            <person name="Sun Q."/>
            <person name="Liu Z."/>
            <person name="Lyons E."/>
            <person name="Wicker T."/>
            <person name="Salzberg S.L."/>
            <person name="Devos K.M."/>
            <person name="Dvorak J."/>
        </authorList>
    </citation>
    <scope>NUCLEOTIDE SEQUENCE [LARGE SCALE GENOMIC DNA]</scope>
    <source>
        <strain evidence="1">cv. AL8/78</strain>
    </source>
</reference>
<dbReference type="EnsemblPlants" id="AET1Gv20017100.2">
    <property type="protein sequence ID" value="AET1Gv20017100.2"/>
    <property type="gene ID" value="AET1Gv20017100"/>
</dbReference>
<keyword evidence="2" id="KW-1185">Reference proteome</keyword>
<reference evidence="2" key="2">
    <citation type="journal article" date="2017" name="Nat. Plants">
        <title>The Aegilops tauschii genome reveals multiple impacts of transposons.</title>
        <authorList>
            <person name="Zhao G."/>
            <person name="Zou C."/>
            <person name="Li K."/>
            <person name="Wang K."/>
            <person name="Li T."/>
            <person name="Gao L."/>
            <person name="Zhang X."/>
            <person name="Wang H."/>
            <person name="Yang Z."/>
            <person name="Liu X."/>
            <person name="Jiang W."/>
            <person name="Mao L."/>
            <person name="Kong X."/>
            <person name="Jiao Y."/>
            <person name="Jia J."/>
        </authorList>
    </citation>
    <scope>NUCLEOTIDE SEQUENCE [LARGE SCALE GENOMIC DNA]</scope>
    <source>
        <strain evidence="2">cv. AL8/78</strain>
    </source>
</reference>
<reference evidence="1" key="5">
    <citation type="journal article" date="2021" name="G3 (Bethesda)">
        <title>Aegilops tauschii genome assembly Aet v5.0 features greater sequence contiguity and improved annotation.</title>
        <authorList>
            <person name="Wang L."/>
            <person name="Zhu T."/>
            <person name="Rodriguez J.C."/>
            <person name="Deal K.R."/>
            <person name="Dubcovsky J."/>
            <person name="McGuire P.E."/>
            <person name="Lux T."/>
            <person name="Spannagl M."/>
            <person name="Mayer K.F.X."/>
            <person name="Baldrich P."/>
            <person name="Meyers B.C."/>
            <person name="Huo N."/>
            <person name="Gu Y.Q."/>
            <person name="Zhou H."/>
            <person name="Devos K.M."/>
            <person name="Bennetzen J.L."/>
            <person name="Unver T."/>
            <person name="Budak H."/>
            <person name="Gulick P.J."/>
            <person name="Galiba G."/>
            <person name="Kalapos B."/>
            <person name="Nelson D.R."/>
            <person name="Li P."/>
            <person name="You F.M."/>
            <person name="Luo M.C."/>
            <person name="Dvorak J."/>
        </authorList>
    </citation>
    <scope>NUCLEOTIDE SEQUENCE [LARGE SCALE GENOMIC DNA]</scope>
    <source>
        <strain evidence="1">cv. AL8/78</strain>
    </source>
</reference>
<reference evidence="2" key="1">
    <citation type="journal article" date="2014" name="Science">
        <title>Ancient hybridizations among the ancestral genomes of bread wheat.</title>
        <authorList>
            <consortium name="International Wheat Genome Sequencing Consortium,"/>
            <person name="Marcussen T."/>
            <person name="Sandve S.R."/>
            <person name="Heier L."/>
            <person name="Spannagl M."/>
            <person name="Pfeifer M."/>
            <person name="Jakobsen K.S."/>
            <person name="Wulff B.B."/>
            <person name="Steuernagel B."/>
            <person name="Mayer K.F."/>
            <person name="Olsen O.A."/>
        </authorList>
    </citation>
    <scope>NUCLEOTIDE SEQUENCE [LARGE SCALE GENOMIC DNA]</scope>
    <source>
        <strain evidence="2">cv. AL8/78</strain>
    </source>
</reference>
<proteinExistence type="predicted"/>
<protein>
    <submittedName>
        <fullName evidence="1">Uncharacterized protein</fullName>
    </submittedName>
</protein>